<feature type="signal peptide" evidence="2">
    <location>
        <begin position="1"/>
        <end position="23"/>
    </location>
</feature>
<gene>
    <name evidence="3" type="ORF">IAR55_002984</name>
</gene>
<dbReference type="Proteomes" id="UP001388673">
    <property type="component" value="Unassembled WGS sequence"/>
</dbReference>
<keyword evidence="4" id="KW-1185">Reference proteome</keyword>
<feature type="region of interest" description="Disordered" evidence="1">
    <location>
        <begin position="122"/>
        <end position="168"/>
    </location>
</feature>
<organism evidence="3 4">
    <name type="scientific">Kwoniella newhampshirensis</name>
    <dbReference type="NCBI Taxonomy" id="1651941"/>
    <lineage>
        <taxon>Eukaryota</taxon>
        <taxon>Fungi</taxon>
        <taxon>Dikarya</taxon>
        <taxon>Basidiomycota</taxon>
        <taxon>Agaricomycotina</taxon>
        <taxon>Tremellomycetes</taxon>
        <taxon>Tremellales</taxon>
        <taxon>Cryptococcaceae</taxon>
        <taxon>Kwoniella</taxon>
    </lineage>
</organism>
<feature type="compositionally biased region" description="Polar residues" evidence="1">
    <location>
        <begin position="122"/>
        <end position="143"/>
    </location>
</feature>
<dbReference type="Pfam" id="PF03659">
    <property type="entry name" value="Glyco_hydro_71"/>
    <property type="match status" value="1"/>
</dbReference>
<evidence type="ECO:0000256" key="2">
    <source>
        <dbReference type="SAM" id="SignalP"/>
    </source>
</evidence>
<evidence type="ECO:0000313" key="3">
    <source>
        <dbReference type="EMBL" id="KAK8858755.1"/>
    </source>
</evidence>
<dbReference type="GeneID" id="92180242"/>
<feature type="compositionally biased region" description="Low complexity" evidence="1">
    <location>
        <begin position="151"/>
        <end position="168"/>
    </location>
</feature>
<proteinExistence type="predicted"/>
<evidence type="ECO:0000256" key="1">
    <source>
        <dbReference type="SAM" id="MobiDB-lite"/>
    </source>
</evidence>
<protein>
    <recommendedName>
        <fullName evidence="5">Mutanase</fullName>
    </recommendedName>
</protein>
<dbReference type="KEGG" id="kne:92180242"/>
<evidence type="ECO:0008006" key="5">
    <source>
        <dbReference type="Google" id="ProtNLM"/>
    </source>
</evidence>
<feature type="chain" id="PRO_5043799679" description="Mutanase" evidence="2">
    <location>
        <begin position="24"/>
        <end position="658"/>
    </location>
</feature>
<reference evidence="3 4" key="1">
    <citation type="journal article" date="2024" name="bioRxiv">
        <title>Comparative genomics of Cryptococcus and Kwoniella reveals pathogenesis evolution and contrasting karyotype dynamics via intercentromeric recombination or chromosome fusion.</title>
        <authorList>
            <person name="Coelho M.A."/>
            <person name="David-Palma M."/>
            <person name="Shea T."/>
            <person name="Bowers K."/>
            <person name="McGinley-Smith S."/>
            <person name="Mohammad A.W."/>
            <person name="Gnirke A."/>
            <person name="Yurkov A.M."/>
            <person name="Nowrousian M."/>
            <person name="Sun S."/>
            <person name="Cuomo C.A."/>
            <person name="Heitman J."/>
        </authorList>
    </citation>
    <scope>NUCLEOTIDE SEQUENCE [LARGE SCALE GENOMIC DNA]</scope>
    <source>
        <strain evidence="3 4">CBS 13917</strain>
    </source>
</reference>
<dbReference type="RefSeq" id="XP_066803596.1">
    <property type="nucleotide sequence ID" value="XM_066946095.1"/>
</dbReference>
<accession>A0AAW0YY22</accession>
<name>A0AAW0YY22_9TREE</name>
<dbReference type="CDD" id="cd11577">
    <property type="entry name" value="GH71"/>
    <property type="match status" value="1"/>
</dbReference>
<sequence length="658" mass="69690">MHLSTTLTLGGLLFVLPATLGAATGIDAHPRRSRHVRHGQYARDVDSSSVASVIGAVNALQSGVARELADRSDKVGQALYVDGGAAAITTSTETVYVTQTVTQAFCPTQTAQDGAIQVSAASPSTLTSNGPTSNTFVASSSDPNPIDTFVSTSSTADSASSSDLASSSGPIDTFVSATSDSIQNGPISLTSTSSPVHDAGLITTSASLAAPTSIGSDQGGASTLTPTIPASTPQITETINPSTSSKTKLVFAHFMVGIVSTYQASDWAKDMNLAKSKGIDGFALNIGVDDYSQKQLDLAYSAAEQISGGFDLFISFDFNWYKISQTAEVATMLKRYVDKPNQLKVDGKPFVSSFIGDGFDWSAAASQVGQELYAVPYFQPTADNANNAGLSGLFSWAAWPGQLDNQPVNASMTDSRDQTYLGVTQPAGKTYMAPVSSWFSTHFGPEVSYSKNWVFKSETLWKDRWDEILSMGDQLDFLEIVTWNDYGESHYIGPVDTPHTDDGSSKWSKGLDHTAMLDFAVPYIKAFKAGQKEPIVEQDTLTYWHRPHLRSASCDATDICNAPPTGHDFLSDTVFVATMTKAGGTVKVISGSNAPFTQQVAAGVQMIEIPMGVGKQSFEFTTSGGGSVNGDSSIEVSADCWNGIYNFNYHSGTITTGA</sequence>
<dbReference type="Gene3D" id="3.20.20.80">
    <property type="entry name" value="Glycosidases"/>
    <property type="match status" value="1"/>
</dbReference>
<dbReference type="InterPro" id="IPR005197">
    <property type="entry name" value="Glyco_hydro_71"/>
</dbReference>
<dbReference type="GO" id="GO:0051118">
    <property type="term" value="F:glucan endo-1,3-alpha-glucosidase activity"/>
    <property type="evidence" value="ECO:0007669"/>
    <property type="project" value="InterPro"/>
</dbReference>
<keyword evidence="2" id="KW-0732">Signal</keyword>
<dbReference type="AlphaFoldDB" id="A0AAW0YY22"/>
<comment type="caution">
    <text evidence="3">The sequence shown here is derived from an EMBL/GenBank/DDBJ whole genome shotgun (WGS) entry which is preliminary data.</text>
</comment>
<evidence type="ECO:0000313" key="4">
    <source>
        <dbReference type="Proteomes" id="UP001388673"/>
    </source>
</evidence>
<dbReference type="EMBL" id="JBCAWK010000005">
    <property type="protein sequence ID" value="KAK8858755.1"/>
    <property type="molecule type" value="Genomic_DNA"/>
</dbReference>